<evidence type="ECO:0000256" key="2">
    <source>
        <dbReference type="ARBA" id="ARBA00022803"/>
    </source>
</evidence>
<dbReference type="STRING" id="1192034.CAP_7145"/>
<dbReference type="SMART" id="SM00028">
    <property type="entry name" value="TPR"/>
    <property type="match status" value="5"/>
</dbReference>
<gene>
    <name evidence="5" type="ORF">CAP_7145</name>
</gene>
<dbReference type="PROSITE" id="PS50005">
    <property type="entry name" value="TPR"/>
    <property type="match status" value="1"/>
</dbReference>
<dbReference type="InterPro" id="IPR050498">
    <property type="entry name" value="Ycf3"/>
</dbReference>
<evidence type="ECO:0000313" key="6">
    <source>
        <dbReference type="Proteomes" id="UP000019678"/>
    </source>
</evidence>
<dbReference type="Gene3D" id="1.25.40.10">
    <property type="entry name" value="Tetratricopeptide repeat domain"/>
    <property type="match status" value="2"/>
</dbReference>
<dbReference type="AlphaFoldDB" id="A0A017SZF5"/>
<accession>A0A017SZF5</accession>
<proteinExistence type="predicted"/>
<evidence type="ECO:0000256" key="3">
    <source>
        <dbReference type="PROSITE-ProRule" id="PRU00339"/>
    </source>
</evidence>
<dbReference type="PANTHER" id="PTHR44858">
    <property type="entry name" value="TETRATRICOPEPTIDE REPEAT PROTEIN 6"/>
    <property type="match status" value="1"/>
</dbReference>
<dbReference type="Pfam" id="PF13181">
    <property type="entry name" value="TPR_8"/>
    <property type="match status" value="2"/>
</dbReference>
<evidence type="ECO:0000256" key="1">
    <source>
        <dbReference type="ARBA" id="ARBA00022737"/>
    </source>
</evidence>
<reference evidence="5 6" key="1">
    <citation type="submission" date="2013-05" db="EMBL/GenBank/DDBJ databases">
        <title>Genome assembly of Chondromyces apiculatus DSM 436.</title>
        <authorList>
            <person name="Sharma G."/>
            <person name="Khatri I."/>
            <person name="Kaur C."/>
            <person name="Mayilraj S."/>
            <person name="Subramanian S."/>
        </authorList>
    </citation>
    <scope>NUCLEOTIDE SEQUENCE [LARGE SCALE GENOMIC DNA]</scope>
    <source>
        <strain evidence="5 6">DSM 436</strain>
    </source>
</reference>
<dbReference type="EMBL" id="ASRX01000061">
    <property type="protein sequence ID" value="EYF02374.1"/>
    <property type="molecule type" value="Genomic_DNA"/>
</dbReference>
<keyword evidence="6" id="KW-1185">Reference proteome</keyword>
<dbReference type="InterPro" id="IPR011990">
    <property type="entry name" value="TPR-like_helical_dom_sf"/>
</dbReference>
<dbReference type="eggNOG" id="COG0457">
    <property type="taxonomic scope" value="Bacteria"/>
</dbReference>
<dbReference type="Proteomes" id="UP000019678">
    <property type="component" value="Unassembled WGS sequence"/>
</dbReference>
<dbReference type="Pfam" id="PF13424">
    <property type="entry name" value="TPR_12"/>
    <property type="match status" value="1"/>
</dbReference>
<dbReference type="InterPro" id="IPR019734">
    <property type="entry name" value="TPR_rpt"/>
</dbReference>
<evidence type="ECO:0000256" key="4">
    <source>
        <dbReference type="SAM" id="MobiDB-lite"/>
    </source>
</evidence>
<evidence type="ECO:0000313" key="5">
    <source>
        <dbReference type="EMBL" id="EYF02374.1"/>
    </source>
</evidence>
<keyword evidence="2 3" id="KW-0802">TPR repeat</keyword>
<protein>
    <submittedName>
        <fullName evidence="5">Uncharacterized protein</fullName>
    </submittedName>
</protein>
<dbReference type="PANTHER" id="PTHR44858:SF1">
    <property type="entry name" value="UDP-N-ACETYLGLUCOSAMINE--PEPTIDE N-ACETYLGLUCOSAMINYLTRANSFERASE SPINDLY-RELATED"/>
    <property type="match status" value="1"/>
</dbReference>
<feature type="repeat" description="TPR" evidence="3">
    <location>
        <begin position="186"/>
        <end position="219"/>
    </location>
</feature>
<keyword evidence="1" id="KW-0677">Repeat</keyword>
<sequence>MTHERGPARKGRARATASALVQTPSSRRVSSRRLSSRRSSVTVGAAFGLMFGLTLGSGCAAAQPGGVGDEQRSLAEYDLARDAFQNGRLREALAHIEKSLDLDEENADAAHLGALVMLMFCASDARSSDCRFDEAERMARRAIEIRPEMRDAKNTLGVILVHEGRYDDAIGVLKPLAEDILYASPEKSWGNLGWAYLMKGNADLAIDALQRAIAAQPLFCVGHYRLGLAYEKRGELQLAREAFTAAVETEQPECQRMQDAFEARARVVAREGQRDEARADLERCRELASSTPAGQRCAALLRAP</sequence>
<dbReference type="SUPFAM" id="SSF48452">
    <property type="entry name" value="TPR-like"/>
    <property type="match status" value="1"/>
</dbReference>
<comment type="caution">
    <text evidence="5">The sequence shown here is derived from an EMBL/GenBank/DDBJ whole genome shotgun (WGS) entry which is preliminary data.</text>
</comment>
<name>A0A017SZF5_9BACT</name>
<feature type="region of interest" description="Disordered" evidence="4">
    <location>
        <begin position="1"/>
        <end position="35"/>
    </location>
</feature>
<organism evidence="5 6">
    <name type="scientific">Chondromyces apiculatus DSM 436</name>
    <dbReference type="NCBI Taxonomy" id="1192034"/>
    <lineage>
        <taxon>Bacteria</taxon>
        <taxon>Pseudomonadati</taxon>
        <taxon>Myxococcota</taxon>
        <taxon>Polyangia</taxon>
        <taxon>Polyangiales</taxon>
        <taxon>Polyangiaceae</taxon>
        <taxon>Chondromyces</taxon>
    </lineage>
</organism>